<proteinExistence type="predicted"/>
<protein>
    <submittedName>
        <fullName evidence="4">Pentatricopeptide repeat-containing protein At5g43790-like</fullName>
    </submittedName>
</protein>
<accession>A0ABM3HJ21</accession>
<evidence type="ECO:0000313" key="4">
    <source>
        <dbReference type="RefSeq" id="XP_048136600.1"/>
    </source>
</evidence>
<dbReference type="PANTHER" id="PTHR47926:SF537">
    <property type="entry name" value="PENTACOTRIPEPTIDE-REPEAT REGION OF PRORP DOMAIN-CONTAINING PROTEIN"/>
    <property type="match status" value="1"/>
</dbReference>
<dbReference type="PROSITE" id="PS51375">
    <property type="entry name" value="PPR"/>
    <property type="match status" value="4"/>
</dbReference>
<gene>
    <name evidence="4" type="primary">LOC115741471</name>
</gene>
<dbReference type="InterPro" id="IPR046848">
    <property type="entry name" value="E_motif"/>
</dbReference>
<keyword evidence="1" id="KW-0677">Repeat</keyword>
<dbReference type="InterPro" id="IPR002885">
    <property type="entry name" value="PPR_rpt"/>
</dbReference>
<dbReference type="InterPro" id="IPR046960">
    <property type="entry name" value="PPR_At4g14850-like_plant"/>
</dbReference>
<dbReference type="NCBIfam" id="TIGR00756">
    <property type="entry name" value="PPR"/>
    <property type="match status" value="4"/>
</dbReference>
<organism evidence="3 4">
    <name type="scientific">Rhodamnia argentea</name>
    <dbReference type="NCBI Taxonomy" id="178133"/>
    <lineage>
        <taxon>Eukaryota</taxon>
        <taxon>Viridiplantae</taxon>
        <taxon>Streptophyta</taxon>
        <taxon>Embryophyta</taxon>
        <taxon>Tracheophyta</taxon>
        <taxon>Spermatophyta</taxon>
        <taxon>Magnoliopsida</taxon>
        <taxon>eudicotyledons</taxon>
        <taxon>Gunneridae</taxon>
        <taxon>Pentapetalae</taxon>
        <taxon>rosids</taxon>
        <taxon>malvids</taxon>
        <taxon>Myrtales</taxon>
        <taxon>Myrtaceae</taxon>
        <taxon>Myrtoideae</taxon>
        <taxon>Myrteae</taxon>
        <taxon>Australasian group</taxon>
        <taxon>Rhodamnia</taxon>
    </lineage>
</organism>
<feature type="repeat" description="PPR" evidence="2">
    <location>
        <begin position="331"/>
        <end position="365"/>
    </location>
</feature>
<feature type="repeat" description="PPR" evidence="2">
    <location>
        <begin position="131"/>
        <end position="165"/>
    </location>
</feature>
<feature type="repeat" description="PPR" evidence="2">
    <location>
        <begin position="230"/>
        <end position="264"/>
    </location>
</feature>
<dbReference type="GeneID" id="115741471"/>
<dbReference type="Pfam" id="PF20431">
    <property type="entry name" value="E_motif"/>
    <property type="match status" value="1"/>
</dbReference>
<feature type="repeat" description="PPR" evidence="2">
    <location>
        <begin position="366"/>
        <end position="401"/>
    </location>
</feature>
<dbReference type="InterPro" id="IPR011990">
    <property type="entry name" value="TPR-like_helical_dom_sf"/>
</dbReference>
<dbReference type="RefSeq" id="XP_048136600.1">
    <property type="nucleotide sequence ID" value="XM_048280643.1"/>
</dbReference>
<name>A0ABM3HJ21_9MYRT</name>
<sequence length="543" mass="60297">MGFVVCTSQLTVNAGARRACVLPDFDVEEGDGLNRRTTVGEGTTSELRIRTRLPHPITRTSSSSLPPLLAKCTHVIQFKQIHAHILKKPHHRHHHTDSDLTQLVQSLLGPGSHQPHLDYALAVFDQIARPSAFLCNTLLRACALHGLGNRGIRVYHQMMLQDVEPDAYTYPFLLKACSDLGQGKAVHSLVLKHDALNSHLHALTSLVTFYCRCGDLGSARSVFDRMTQRNLVSWTAMISGYTKHMRYEEGLALFREMLLSGVEINELTLVSVLSACAHLGALDVGRRVHCYIHRNHVPLNPLIAAALIDMYAKSGRMDKASQVFQTAPVKSVSTWNSLIGGLAIHGNGREALERFQQMQMNGTKPDDVTFITLLSACSHSGLVEEGQQIFYSMGGDCGIQPNIKHFGCLVDLLCRAGRTEEAYRVMIDMPIEPNEFLWGALLNACARNGDVLLAENAMEKLVELEPFNDGNYALMSNIYAANRRWNDVGKVRRLMKDMQIIKNPGLSSIEVDNIVHEFMVADIKHPFPGEIDCTLEDLVMTIS</sequence>
<dbReference type="PANTHER" id="PTHR47926">
    <property type="entry name" value="PENTATRICOPEPTIDE REPEAT-CONTAINING PROTEIN"/>
    <property type="match status" value="1"/>
</dbReference>
<evidence type="ECO:0000313" key="3">
    <source>
        <dbReference type="Proteomes" id="UP000827889"/>
    </source>
</evidence>
<dbReference type="Gene3D" id="1.25.40.10">
    <property type="entry name" value="Tetratricopeptide repeat domain"/>
    <property type="match status" value="3"/>
</dbReference>
<dbReference type="Proteomes" id="UP000827889">
    <property type="component" value="Chromosome 6"/>
</dbReference>
<dbReference type="Pfam" id="PF12854">
    <property type="entry name" value="PPR_1"/>
    <property type="match status" value="1"/>
</dbReference>
<evidence type="ECO:0000256" key="1">
    <source>
        <dbReference type="ARBA" id="ARBA00022737"/>
    </source>
</evidence>
<reference evidence="4" key="1">
    <citation type="submission" date="2025-08" db="UniProtKB">
        <authorList>
            <consortium name="RefSeq"/>
        </authorList>
    </citation>
    <scope>IDENTIFICATION</scope>
    <source>
        <tissue evidence="4">Leaf</tissue>
    </source>
</reference>
<dbReference type="Pfam" id="PF13041">
    <property type="entry name" value="PPR_2"/>
    <property type="match status" value="3"/>
</dbReference>
<dbReference type="Pfam" id="PF01535">
    <property type="entry name" value="PPR"/>
    <property type="match status" value="1"/>
</dbReference>
<evidence type="ECO:0000256" key="2">
    <source>
        <dbReference type="PROSITE-ProRule" id="PRU00708"/>
    </source>
</evidence>
<keyword evidence="3" id="KW-1185">Reference proteome</keyword>